<dbReference type="Proteomes" id="UP000053257">
    <property type="component" value="Unassembled WGS sequence"/>
</dbReference>
<feature type="coiled-coil region" evidence="8">
    <location>
        <begin position="678"/>
        <end position="705"/>
    </location>
</feature>
<dbReference type="GO" id="GO:0000056">
    <property type="term" value="P:ribosomal small subunit export from nucleus"/>
    <property type="evidence" value="ECO:0007669"/>
    <property type="project" value="InterPro"/>
</dbReference>
<evidence type="ECO:0000256" key="2">
    <source>
        <dbReference type="ARBA" id="ARBA00022448"/>
    </source>
</evidence>
<dbReference type="GO" id="GO:0005643">
    <property type="term" value="C:nuclear pore"/>
    <property type="evidence" value="ECO:0007669"/>
    <property type="project" value="UniProtKB-SubCell"/>
</dbReference>
<keyword evidence="2" id="KW-0813">Transport</keyword>
<evidence type="ECO:0000256" key="7">
    <source>
        <dbReference type="ARBA" id="ARBA00023242"/>
    </source>
</evidence>
<feature type="region of interest" description="Disordered" evidence="9">
    <location>
        <begin position="1"/>
        <end position="28"/>
    </location>
</feature>
<dbReference type="SUPFAM" id="SSF50969">
    <property type="entry name" value="YVTN repeat-like/Quinoprotein amine dehydrogenase"/>
    <property type="match status" value="1"/>
</dbReference>
<keyword evidence="3" id="KW-0509">mRNA transport</keyword>
<organism evidence="10 11">
    <name type="scientific">Phlebiopsis gigantea (strain 11061_1 CR5-6)</name>
    <name type="common">White-rot fungus</name>
    <name type="synonym">Peniophora gigantea</name>
    <dbReference type="NCBI Taxonomy" id="745531"/>
    <lineage>
        <taxon>Eukaryota</taxon>
        <taxon>Fungi</taxon>
        <taxon>Dikarya</taxon>
        <taxon>Basidiomycota</taxon>
        <taxon>Agaricomycotina</taxon>
        <taxon>Agaricomycetes</taxon>
        <taxon>Polyporales</taxon>
        <taxon>Phanerochaetaceae</taxon>
        <taxon>Phlebiopsis</taxon>
    </lineage>
</organism>
<keyword evidence="4" id="KW-0653">Protein transport</keyword>
<dbReference type="GO" id="GO:0006606">
    <property type="term" value="P:protein import into nucleus"/>
    <property type="evidence" value="ECO:0007669"/>
    <property type="project" value="TreeGrafter"/>
</dbReference>
<keyword evidence="8" id="KW-0175">Coiled coil</keyword>
<dbReference type="Pfam" id="PF10168">
    <property type="entry name" value="Nup88"/>
    <property type="match status" value="2"/>
</dbReference>
<dbReference type="GO" id="GO:0017056">
    <property type="term" value="F:structural constituent of nuclear pore"/>
    <property type="evidence" value="ECO:0007669"/>
    <property type="project" value="InterPro"/>
</dbReference>
<evidence type="ECO:0000256" key="8">
    <source>
        <dbReference type="SAM" id="Coils"/>
    </source>
</evidence>
<keyword evidence="6" id="KW-0906">Nuclear pore complex</keyword>
<dbReference type="EMBL" id="KN840438">
    <property type="protein sequence ID" value="KIP12652.1"/>
    <property type="molecule type" value="Genomic_DNA"/>
</dbReference>
<dbReference type="AlphaFoldDB" id="A0A0C3SED7"/>
<evidence type="ECO:0000256" key="3">
    <source>
        <dbReference type="ARBA" id="ARBA00022816"/>
    </source>
</evidence>
<dbReference type="GO" id="GO:0006406">
    <property type="term" value="P:mRNA export from nucleus"/>
    <property type="evidence" value="ECO:0007669"/>
    <property type="project" value="TreeGrafter"/>
</dbReference>
<evidence type="ECO:0000256" key="1">
    <source>
        <dbReference type="ARBA" id="ARBA00004567"/>
    </source>
</evidence>
<protein>
    <submittedName>
        <fullName evidence="10">Uncharacterized protein</fullName>
    </submittedName>
</protein>
<dbReference type="InterPro" id="IPR019321">
    <property type="entry name" value="Nucleoporin_Nup88"/>
</dbReference>
<feature type="region of interest" description="Disordered" evidence="9">
    <location>
        <begin position="323"/>
        <end position="343"/>
    </location>
</feature>
<dbReference type="InterPro" id="IPR037700">
    <property type="entry name" value="NUP88/NUP82"/>
</dbReference>
<keyword evidence="11" id="KW-1185">Reference proteome</keyword>
<evidence type="ECO:0000256" key="6">
    <source>
        <dbReference type="ARBA" id="ARBA00023132"/>
    </source>
</evidence>
<evidence type="ECO:0000256" key="9">
    <source>
        <dbReference type="SAM" id="MobiDB-lite"/>
    </source>
</evidence>
<dbReference type="HOGENOM" id="CLU_006117_0_0_1"/>
<accession>A0A0C3SED7</accession>
<keyword evidence="5" id="KW-0811">Translocation</keyword>
<keyword evidence="7" id="KW-0539">Nucleus</keyword>
<evidence type="ECO:0000256" key="5">
    <source>
        <dbReference type="ARBA" id="ARBA00023010"/>
    </source>
</evidence>
<dbReference type="PANTHER" id="PTHR13257:SF0">
    <property type="entry name" value="NUCLEAR PORE COMPLEX PROTEIN NUP88"/>
    <property type="match status" value="1"/>
</dbReference>
<evidence type="ECO:0000313" key="11">
    <source>
        <dbReference type="Proteomes" id="UP000053257"/>
    </source>
</evidence>
<gene>
    <name evidence="10" type="ORF">PHLGIDRAFT_131898</name>
</gene>
<evidence type="ECO:0000256" key="4">
    <source>
        <dbReference type="ARBA" id="ARBA00022927"/>
    </source>
</evidence>
<dbReference type="STRING" id="745531.A0A0C3SED7"/>
<dbReference type="PANTHER" id="PTHR13257">
    <property type="entry name" value="NUCLEOPORIN NUP84-RELATED"/>
    <property type="match status" value="1"/>
</dbReference>
<dbReference type="OrthoDB" id="341482at2759"/>
<sequence length="854" mass="93528">MDGEEDWNAFLRDHPIFSPSKDSGREHTLVPSLELSLNTLPEFTKEDSSDDGQTPSGRRQVMVIKDSDIIVTTGGEIRMVSLGDTKLSKSHGRSFKTLNTPNITFEVHQMVVNPNGKFLAVAGASHVAVVVLPRAGFTRLVPTTVDCKSIQVGQYYHANSDSPPVAKIDWHPWGDGGTTLMVMTVDGVLREYDIAVDTEEPQQELSFVPAKTRKSYLAEDDAERQVASFTLGKGRADWGPLSVYALMKSGDIYAVCPYMPKNAAIPSSYVHALECFVVAKQEFLSQASTSGSAPSSSGLTSMYDYQNKYVTALLKQLPPGTTFPSKSRTIPMHPPTSMRTQPVRQGPFLLQPAPRMLEDSEGGDATDIVYLAFGTDAGENDEGETERLGVVLVAFQDGKVDVFLDVEKVEARWERKHVSGNELPMLGVYETIDLGLGSALAKISPKATGRPVLDLLQANHPVFLQDPIHDETVYVYHAFGVHALQLGQLLQNLTNALRDDVSNDGDDTLVTSLEGVGSTTVQPILTTFSVESISSNPIIGVAIPSDVYLTYSIFILTSASRVTALPLILQSDDSLNEALSSSVNGGTKLNASTSSSSGLPAYVALLTEPFVPPPILVSPRGVSNPVPATPPSAALTMLTPDTMRYLGDNVQRIVDQIHEVFLASRGVDMRVQMQKSEFKRQQEKAHELLQGIEKLRGEKQEATKAKLEKVRDGQKALMARIDRILGAMMRNASPEVSEHERKWFEELKRMKNEVVGRGRYDQDSLTARTNLLDRLRPNLKELRQKEEKLRQRMLASGITGLGVSQAFELGERASTERVKISNIEKEILRLATQLDVTLGRPPSSEAQETTLGST</sequence>
<comment type="subcellular location">
    <subcellularLocation>
        <location evidence="1">Nucleus</location>
        <location evidence="1">Nuclear pore complex</location>
    </subcellularLocation>
</comment>
<evidence type="ECO:0000313" key="10">
    <source>
        <dbReference type="EMBL" id="KIP12652.1"/>
    </source>
</evidence>
<dbReference type="GO" id="GO:0000055">
    <property type="term" value="P:ribosomal large subunit export from nucleus"/>
    <property type="evidence" value="ECO:0007669"/>
    <property type="project" value="InterPro"/>
</dbReference>
<proteinExistence type="predicted"/>
<dbReference type="InterPro" id="IPR011044">
    <property type="entry name" value="Quino_amine_DH_bsu"/>
</dbReference>
<name>A0A0C3SED7_PHLG1</name>
<reference evidence="10 11" key="1">
    <citation type="journal article" date="2014" name="PLoS Genet.">
        <title>Analysis of the Phlebiopsis gigantea genome, transcriptome and secretome provides insight into its pioneer colonization strategies of wood.</title>
        <authorList>
            <person name="Hori C."/>
            <person name="Ishida T."/>
            <person name="Igarashi K."/>
            <person name="Samejima M."/>
            <person name="Suzuki H."/>
            <person name="Master E."/>
            <person name="Ferreira P."/>
            <person name="Ruiz-Duenas F.J."/>
            <person name="Held B."/>
            <person name="Canessa P."/>
            <person name="Larrondo L.F."/>
            <person name="Schmoll M."/>
            <person name="Druzhinina I.S."/>
            <person name="Kubicek C.P."/>
            <person name="Gaskell J.A."/>
            <person name="Kersten P."/>
            <person name="St John F."/>
            <person name="Glasner J."/>
            <person name="Sabat G."/>
            <person name="Splinter BonDurant S."/>
            <person name="Syed K."/>
            <person name="Yadav J."/>
            <person name="Mgbeahuruike A.C."/>
            <person name="Kovalchuk A."/>
            <person name="Asiegbu F.O."/>
            <person name="Lackner G."/>
            <person name="Hoffmeister D."/>
            <person name="Rencoret J."/>
            <person name="Gutierrez A."/>
            <person name="Sun H."/>
            <person name="Lindquist E."/>
            <person name="Barry K."/>
            <person name="Riley R."/>
            <person name="Grigoriev I.V."/>
            <person name="Henrissat B."/>
            <person name="Kues U."/>
            <person name="Berka R.M."/>
            <person name="Martinez A.T."/>
            <person name="Covert S.F."/>
            <person name="Blanchette R.A."/>
            <person name="Cullen D."/>
        </authorList>
    </citation>
    <scope>NUCLEOTIDE SEQUENCE [LARGE SCALE GENOMIC DNA]</scope>
    <source>
        <strain evidence="10 11">11061_1 CR5-6</strain>
    </source>
</reference>